<dbReference type="InterPro" id="IPR002347">
    <property type="entry name" value="SDR_fam"/>
</dbReference>
<dbReference type="RefSeq" id="WP_040114563.1">
    <property type="nucleotide sequence ID" value="NZ_CP006880.1"/>
</dbReference>
<gene>
    <name evidence="2" type="primary">fabG-4</name>
    <name evidence="2" type="ORF">RGR602_PC00081</name>
</gene>
<reference evidence="2 3" key="1">
    <citation type="submission" date="2013-11" db="EMBL/GenBank/DDBJ databases">
        <title>Complete genome sequence of Rhizobium gallicum bv. gallicum R602.</title>
        <authorList>
            <person name="Bustos P."/>
            <person name="Santamaria R.I."/>
            <person name="Lozano L."/>
            <person name="Acosta J.L."/>
            <person name="Ormeno-Orrillo E."/>
            <person name="Rogel M.A."/>
            <person name="Romero D."/>
            <person name="Cevallos M.A."/>
            <person name="Martinez-Romero E."/>
            <person name="Gonzalez V."/>
        </authorList>
    </citation>
    <scope>NUCLEOTIDE SEQUENCE [LARGE SCALE GENOMIC DNA]</scope>
    <source>
        <strain evidence="2 3">R602</strain>
        <plasmid evidence="2 3">pRgalR602c</plasmid>
    </source>
</reference>
<dbReference type="KEGG" id="rga:RGR602_PC00081"/>
<dbReference type="PRINTS" id="PR00081">
    <property type="entry name" value="GDHRDH"/>
</dbReference>
<dbReference type="Pfam" id="PF13561">
    <property type="entry name" value="adh_short_C2"/>
    <property type="match status" value="1"/>
</dbReference>
<dbReference type="FunFam" id="3.40.50.720:FF:000084">
    <property type="entry name" value="Short-chain dehydrogenase reductase"/>
    <property type="match status" value="1"/>
</dbReference>
<organism evidence="2 3">
    <name type="scientific">Rhizobium gallicum bv. gallicum R602sp</name>
    <dbReference type="NCBI Taxonomy" id="1041138"/>
    <lineage>
        <taxon>Bacteria</taxon>
        <taxon>Pseudomonadati</taxon>
        <taxon>Pseudomonadota</taxon>
        <taxon>Alphaproteobacteria</taxon>
        <taxon>Hyphomicrobiales</taxon>
        <taxon>Rhizobiaceae</taxon>
        <taxon>Rhizobium/Agrobacterium group</taxon>
        <taxon>Rhizobium</taxon>
    </lineage>
</organism>
<geneLocation type="plasmid" evidence="2 3">
    <name>pRgalR602c</name>
</geneLocation>
<accession>A0A0B4XC07</accession>
<evidence type="ECO:0000256" key="1">
    <source>
        <dbReference type="ARBA" id="ARBA00006484"/>
    </source>
</evidence>
<evidence type="ECO:0000313" key="3">
    <source>
        <dbReference type="Proteomes" id="UP000031368"/>
    </source>
</evidence>
<proteinExistence type="inferred from homology"/>
<protein>
    <submittedName>
        <fullName evidence="2">3-oxoacyl-(Acyl-carrier-protein) reductase 4</fullName>
        <ecNumber evidence="2">1.1.1.100</ecNumber>
    </submittedName>
</protein>
<keyword evidence="2" id="KW-0560">Oxidoreductase</keyword>
<name>A0A0B4XC07_9HYPH</name>
<dbReference type="GO" id="GO:0004316">
    <property type="term" value="F:3-oxoacyl-[acyl-carrier-protein] reductase (NADPH) activity"/>
    <property type="evidence" value="ECO:0007669"/>
    <property type="project" value="UniProtKB-EC"/>
</dbReference>
<dbReference type="EMBL" id="CP006880">
    <property type="protein sequence ID" value="AJD44128.1"/>
    <property type="molecule type" value="Genomic_DNA"/>
</dbReference>
<dbReference type="PANTHER" id="PTHR42760:SF129">
    <property type="entry name" value="OXIDOREDUCTASE"/>
    <property type="match status" value="1"/>
</dbReference>
<dbReference type="EC" id="1.1.1.100" evidence="2"/>
<dbReference type="Gene3D" id="3.40.50.720">
    <property type="entry name" value="NAD(P)-binding Rossmann-like Domain"/>
    <property type="match status" value="1"/>
</dbReference>
<keyword evidence="2" id="KW-0614">Plasmid</keyword>
<sequence length="258" mass="26473">MSTGGTGRVAVISGGTTGIGLATARRFLRDGYRVGVFGHSAESVEQAGASLAASIEAGRAVASQVDLRKPEAIQSFFNDIRARFGAPSVLVCCAGVSPKGNNGPSLVGTIPRGEWDDVLSINLTGAMLCCQYALPDMQNNRFGRIIFVGSLAGRTRPLIAGPAYAVSKAALAGLSRSLVTQYGRFGITANVVAPGRILTGMTGPASSDVNREAIRRIPAGRLGTADEVSAAIVFLASDEAGFVNGAILDVNGGEFTPS</sequence>
<dbReference type="HOGENOM" id="CLU_010194_1_3_5"/>
<dbReference type="NCBIfam" id="NF009466">
    <property type="entry name" value="PRK12826.1-2"/>
    <property type="match status" value="1"/>
</dbReference>
<keyword evidence="3" id="KW-1185">Reference proteome</keyword>
<dbReference type="AlphaFoldDB" id="A0A0B4XC07"/>
<comment type="similarity">
    <text evidence="1">Belongs to the short-chain dehydrogenases/reductases (SDR) family.</text>
</comment>
<dbReference type="GO" id="GO:0030497">
    <property type="term" value="P:fatty acid elongation"/>
    <property type="evidence" value="ECO:0007669"/>
    <property type="project" value="TreeGrafter"/>
</dbReference>
<evidence type="ECO:0000313" key="2">
    <source>
        <dbReference type="EMBL" id="AJD44128.1"/>
    </source>
</evidence>
<dbReference type="PANTHER" id="PTHR42760">
    <property type="entry name" value="SHORT-CHAIN DEHYDROGENASES/REDUCTASES FAMILY MEMBER"/>
    <property type="match status" value="1"/>
</dbReference>
<dbReference type="SUPFAM" id="SSF51735">
    <property type="entry name" value="NAD(P)-binding Rossmann-fold domains"/>
    <property type="match status" value="1"/>
</dbReference>
<dbReference type="Proteomes" id="UP000031368">
    <property type="component" value="Plasmid pRgalR602c"/>
</dbReference>
<dbReference type="InterPro" id="IPR036291">
    <property type="entry name" value="NAD(P)-bd_dom_sf"/>
</dbReference>